<dbReference type="Proteomes" id="UP000011223">
    <property type="component" value="Unassembled WGS sequence"/>
</dbReference>
<protein>
    <submittedName>
        <fullName evidence="2">Uncharacterized protein</fullName>
    </submittedName>
</protein>
<comment type="caution">
    <text evidence="2">The sequence shown here is derived from an EMBL/GenBank/DDBJ whole genome shotgun (WGS) entry which is preliminary data.</text>
</comment>
<name>R1GYB2_9GAMM</name>
<feature type="compositionally biased region" description="Basic and acidic residues" evidence="1">
    <location>
        <begin position="13"/>
        <end position="23"/>
    </location>
</feature>
<feature type="region of interest" description="Disordered" evidence="1">
    <location>
        <begin position="1"/>
        <end position="23"/>
    </location>
</feature>
<accession>R1GYB2</accession>
<dbReference type="AlphaFoldDB" id="R1GYB2"/>
<reference evidence="2 3" key="1">
    <citation type="journal article" date="2014" name="PLoS ONE">
        <title>Grimontia indica AK16(T), sp. nov., Isolated from a Seawater Sample Reports the Presence of Pathogenic Genes Similar to Vibrio Genus.</title>
        <authorList>
            <person name="Singh A."/>
            <person name="Vaidya B."/>
            <person name="Khatri I."/>
            <person name="Srinivas T.N."/>
            <person name="Subramanian S."/>
            <person name="Korpole S."/>
            <person name="Pinnaka A.K."/>
        </authorList>
    </citation>
    <scope>NUCLEOTIDE SEQUENCE [LARGE SCALE GENOMIC DNA]</scope>
    <source>
        <strain evidence="2 3">AK16</strain>
    </source>
</reference>
<dbReference type="EMBL" id="ANFM02000007">
    <property type="protein sequence ID" value="EOD81064.1"/>
    <property type="molecule type" value="Genomic_DNA"/>
</dbReference>
<evidence type="ECO:0000313" key="3">
    <source>
        <dbReference type="Proteomes" id="UP000011223"/>
    </source>
</evidence>
<evidence type="ECO:0000256" key="1">
    <source>
        <dbReference type="SAM" id="MobiDB-lite"/>
    </source>
</evidence>
<proteinExistence type="predicted"/>
<keyword evidence="3" id="KW-1185">Reference proteome</keyword>
<gene>
    <name evidence="2" type="ORF">D515_04558</name>
</gene>
<evidence type="ECO:0000313" key="2">
    <source>
        <dbReference type="EMBL" id="EOD81064.1"/>
    </source>
</evidence>
<organism evidence="2 3">
    <name type="scientific">Grimontia indica</name>
    <dbReference type="NCBI Taxonomy" id="1056512"/>
    <lineage>
        <taxon>Bacteria</taxon>
        <taxon>Pseudomonadati</taxon>
        <taxon>Pseudomonadota</taxon>
        <taxon>Gammaproteobacteria</taxon>
        <taxon>Vibrionales</taxon>
        <taxon>Vibrionaceae</taxon>
        <taxon>Grimontia</taxon>
    </lineage>
</organism>
<sequence>MPTTESAFFTGHPESENNEKEGDRTLSFLQSKGEIDRINPQNYWEI</sequence>